<evidence type="ECO:0000259" key="1">
    <source>
        <dbReference type="Pfam" id="PF18126"/>
    </source>
</evidence>
<dbReference type="PANTHER" id="PTHR28041">
    <property type="entry name" value="54S RIBOSOMAL PROTEIN L25, MITOCHONDRIAL"/>
    <property type="match status" value="1"/>
</dbReference>
<comment type="caution">
    <text evidence="2">The sequence shown here is derived from an EMBL/GenBank/DDBJ whole genome shotgun (WGS) entry which is preliminary data.</text>
</comment>
<dbReference type="GO" id="GO:0003735">
    <property type="term" value="F:structural constituent of ribosome"/>
    <property type="evidence" value="ECO:0007669"/>
    <property type="project" value="InterPro"/>
</dbReference>
<dbReference type="PANTHER" id="PTHR28041:SF1">
    <property type="entry name" value="LARGE RIBOSOMAL SUBUNIT PROTEIN ML59"/>
    <property type="match status" value="1"/>
</dbReference>
<reference evidence="2 3" key="1">
    <citation type="submission" date="2017-06" db="EMBL/GenBank/DDBJ databases">
        <title>Ant-infecting Ophiocordyceps genomes reveal a high diversity of potential behavioral manipulation genes and a possible major role for enterotoxins.</title>
        <authorList>
            <person name="De Bekker C."/>
            <person name="Evans H.C."/>
            <person name="Brachmann A."/>
            <person name="Hughes D.P."/>
        </authorList>
    </citation>
    <scope>NUCLEOTIDE SEQUENCE [LARGE SCALE GENOMIC DNA]</scope>
    <source>
        <strain evidence="2 3">Map64</strain>
    </source>
</reference>
<dbReference type="OrthoDB" id="18529at2759"/>
<evidence type="ECO:0000313" key="2">
    <source>
        <dbReference type="EMBL" id="PHH62024.1"/>
    </source>
</evidence>
<evidence type="ECO:0000313" key="3">
    <source>
        <dbReference type="Proteomes" id="UP000226192"/>
    </source>
</evidence>
<dbReference type="Pfam" id="PF18126">
    <property type="entry name" value="Mitoc_mL59"/>
    <property type="match status" value="1"/>
</dbReference>
<gene>
    <name evidence="2" type="ORF">CDD81_7648</name>
</gene>
<dbReference type="GO" id="GO:0005762">
    <property type="term" value="C:mitochondrial large ribosomal subunit"/>
    <property type="evidence" value="ECO:0007669"/>
    <property type="project" value="InterPro"/>
</dbReference>
<organism evidence="2 3">
    <name type="scientific">Ophiocordyceps australis</name>
    <dbReference type="NCBI Taxonomy" id="1399860"/>
    <lineage>
        <taxon>Eukaryota</taxon>
        <taxon>Fungi</taxon>
        <taxon>Dikarya</taxon>
        <taxon>Ascomycota</taxon>
        <taxon>Pezizomycotina</taxon>
        <taxon>Sordariomycetes</taxon>
        <taxon>Hypocreomycetidae</taxon>
        <taxon>Hypocreales</taxon>
        <taxon>Ophiocordycipitaceae</taxon>
        <taxon>Ophiocordyceps</taxon>
    </lineage>
</organism>
<dbReference type="EMBL" id="NJET01000084">
    <property type="protein sequence ID" value="PHH62024.1"/>
    <property type="molecule type" value="Genomic_DNA"/>
</dbReference>
<dbReference type="STRING" id="1399860.A0A2C5Y4Z1"/>
<sequence>MRCSAKQTHAHLWSFLHDSLDCSNPLPMTPAALKTPSSYIELAKKLPPPLLRFLSRWPPASIHANPDKPSLTWYQQQRPDPFRPFKHPTTGCWHDAVYSRRKQADLMRLAQKHGVAELMPVSQKDPERRLAKRVEFGLRVKGTGVGQKVKGHAHERTMIARHEERRKAMLAMPKLIRKFKKVGKRRWTKFPRL</sequence>
<keyword evidence="3" id="KW-1185">Reference proteome</keyword>
<accession>A0A2C5Y4Z1</accession>
<feature type="domain" description="Large ribosomal subunit protein mL59" evidence="1">
    <location>
        <begin position="49"/>
        <end position="181"/>
    </location>
</feature>
<dbReference type="Proteomes" id="UP000226192">
    <property type="component" value="Unassembled WGS sequence"/>
</dbReference>
<dbReference type="InterPro" id="IPR037507">
    <property type="entry name" value="Ribosomal_mL59"/>
</dbReference>
<proteinExistence type="predicted"/>
<dbReference type="InterPro" id="IPR040922">
    <property type="entry name" value="Ribosomal_mL59_dom"/>
</dbReference>
<name>A0A2C5Y4Z1_9HYPO</name>
<protein>
    <recommendedName>
        <fullName evidence="1">Large ribosomal subunit protein mL59 domain-containing protein</fullName>
    </recommendedName>
</protein>
<dbReference type="AlphaFoldDB" id="A0A2C5Y4Z1"/>